<proteinExistence type="predicted"/>
<name>A0ACC5WJ93_PANGG</name>
<dbReference type="EMBL" id="CM040459">
    <property type="protein sequence ID" value="MCI4378927.1"/>
    <property type="molecule type" value="Genomic_DNA"/>
</dbReference>
<evidence type="ECO:0000313" key="2">
    <source>
        <dbReference type="Proteomes" id="UP000829447"/>
    </source>
</evidence>
<evidence type="ECO:0000313" key="1">
    <source>
        <dbReference type="EMBL" id="MCI4378927.1"/>
    </source>
</evidence>
<organism evidence="1 2">
    <name type="scientific">Pangasianodon gigas</name>
    <name type="common">Mekong giant catfish</name>
    <name type="synonym">Pangasius gigas</name>
    <dbReference type="NCBI Taxonomy" id="30993"/>
    <lineage>
        <taxon>Eukaryota</taxon>
        <taxon>Metazoa</taxon>
        <taxon>Chordata</taxon>
        <taxon>Craniata</taxon>
        <taxon>Vertebrata</taxon>
        <taxon>Euteleostomi</taxon>
        <taxon>Actinopterygii</taxon>
        <taxon>Neopterygii</taxon>
        <taxon>Teleostei</taxon>
        <taxon>Ostariophysi</taxon>
        <taxon>Siluriformes</taxon>
        <taxon>Pangasiidae</taxon>
        <taxon>Pangasianodon</taxon>
    </lineage>
</organism>
<sequence>MFSLCFRGFLQVLWFPPQSKDMRCRLIGISRLSMRPHGGAVSPPPPAVPRERELVLEQALEKFLQPSSALLWANSSQTDSSLPLLSDIRTCTRRAGEHVRSPWQQ</sequence>
<gene>
    <name evidence="1" type="ORF">PGIGA_G00222010</name>
</gene>
<accession>A0ACC5WJ93</accession>
<protein>
    <submittedName>
        <fullName evidence="1">Uncharacterized protein</fullName>
    </submittedName>
</protein>
<comment type="caution">
    <text evidence="1">The sequence shown here is derived from an EMBL/GenBank/DDBJ whole genome shotgun (WGS) entry which is preliminary data.</text>
</comment>
<keyword evidence="2" id="KW-1185">Reference proteome</keyword>
<reference evidence="1 2" key="1">
    <citation type="journal article" date="2022" name="bioRxiv">
        <title>An ancient truncated duplication of the anti-Mullerian hormone receptor type 2 gene is a potential conserved master sex determinant in the Pangasiidae catfish family.</title>
        <authorList>
            <person name="Wen M."/>
            <person name="Pan Q."/>
            <person name="Jouanno E."/>
            <person name="Montfort J."/>
            <person name="Zahm M."/>
            <person name="Cabau C."/>
            <person name="Klopp C."/>
            <person name="Iampietro C."/>
            <person name="Roques C."/>
            <person name="Bouchez O."/>
            <person name="Castinel A."/>
            <person name="Donnadieu C."/>
            <person name="Parrinello H."/>
            <person name="Poncet C."/>
            <person name="Belmonte E."/>
            <person name="Gautier V."/>
            <person name="Avarre J.-C."/>
            <person name="Dugue R."/>
            <person name="Gustiano R."/>
            <person name="Ha T.T.T."/>
            <person name="Campet M."/>
            <person name="Sriphairoj K."/>
            <person name="Ribolli J."/>
            <person name="de Almeida F.L."/>
            <person name="Desvignes T."/>
            <person name="Postlethwait J.H."/>
            <person name="Bucao C.F."/>
            <person name="Robinson-Rechavi M."/>
            <person name="Bobe J."/>
            <person name="Herpin A."/>
            <person name="Guiguen Y."/>
        </authorList>
    </citation>
    <scope>NUCLEOTIDE SEQUENCE [LARGE SCALE GENOMIC DNA]</scope>
    <source>
        <strain evidence="1">YG-Dec2019</strain>
    </source>
</reference>
<dbReference type="Proteomes" id="UP000829447">
    <property type="component" value="Linkage Group LG6"/>
</dbReference>